<proteinExistence type="predicted"/>
<sequence>MLEGVYKAVIDKCEKKNLFRIIPEFKEIHELFQKMQTASSESNYAYIKQNYSKEWYVGTLDYHVLNWNIDKLKQLIIEYNCKSCKIPIKQLEYQYNAPSRRKIDYYKQSDNYTPIIVVPHMEYLLVVDGNHRLQARIELKKSDINAYFVPVSVYTKALSDDKSKAVCTFTHNLNFLNNICRLKSPMPIFINQSYAMNSFYSEKHNIKLSSFKVIRIIAGI</sequence>
<reference evidence="1 2" key="2">
    <citation type="submission" date="2023-08" db="EMBL/GenBank/DDBJ databases">
        <authorList>
            <person name="Du M."/>
            <person name="Liu C."/>
            <person name="Liu S.-J."/>
        </authorList>
    </citation>
    <scope>NUCLEOTIDE SEQUENCE [LARGE SCALE GENOMIC DNA]</scope>
    <source>
        <strain evidence="1 2">GS077</strain>
    </source>
</reference>
<gene>
    <name evidence="1" type="ORF">BFGS077_003457</name>
</gene>
<reference evidence="2" key="1">
    <citation type="submission" date="2023-07" db="EMBL/GenBank/DDBJ databases">
        <title>A gut symbiont ubiquitin homologue binds and inactivates peptidyl-prolyl isomerase to mediate the interbacterial arms race in the human gut.</title>
        <authorList>
            <person name="Jiang K."/>
            <person name="Li W."/>
            <person name="Tong M."/>
            <person name="Xu J."/>
            <person name="Chen Z."/>
            <person name="Yang Y."/>
            <person name="Zang Y."/>
            <person name="Jiao X."/>
            <person name="Liu C."/>
            <person name="Lim B."/>
            <person name="Jiang X."/>
            <person name="Wang J."/>
            <person name="Wu D."/>
            <person name="Wang M."/>
            <person name="Liu S.-J."/>
            <person name="Shao F."/>
            <person name="Gao X."/>
        </authorList>
    </citation>
    <scope>NUCLEOTIDE SEQUENCE [LARGE SCALE GENOMIC DNA]</scope>
    <source>
        <strain evidence="2">GS077</strain>
    </source>
</reference>
<protein>
    <recommendedName>
        <fullName evidence="3">ParB/Sulfiredoxin domain-containing protein</fullName>
    </recommendedName>
</protein>
<evidence type="ECO:0008006" key="3">
    <source>
        <dbReference type="Google" id="ProtNLM"/>
    </source>
</evidence>
<organism evidence="1 2">
    <name type="scientific">Bacteroides fragilis</name>
    <dbReference type="NCBI Taxonomy" id="817"/>
    <lineage>
        <taxon>Bacteria</taxon>
        <taxon>Pseudomonadati</taxon>
        <taxon>Bacteroidota</taxon>
        <taxon>Bacteroidia</taxon>
        <taxon>Bacteroidales</taxon>
        <taxon>Bacteroidaceae</taxon>
        <taxon>Bacteroides</taxon>
    </lineage>
</organism>
<evidence type="ECO:0000313" key="2">
    <source>
        <dbReference type="Proteomes" id="UP001258434"/>
    </source>
</evidence>
<evidence type="ECO:0000313" key="1">
    <source>
        <dbReference type="EMBL" id="MDT6978145.1"/>
    </source>
</evidence>
<dbReference type="RefSeq" id="WP_009292863.1">
    <property type="nucleotide sequence ID" value="NZ_GL945046.1"/>
</dbReference>
<dbReference type="InterPro" id="IPR036086">
    <property type="entry name" value="ParB/Sulfiredoxin_sf"/>
</dbReference>
<comment type="caution">
    <text evidence="1">The sequence shown here is derived from an EMBL/GenBank/DDBJ whole genome shotgun (WGS) entry which is preliminary data.</text>
</comment>
<dbReference type="EMBL" id="JAVFHL010000002">
    <property type="protein sequence ID" value="MDT6978145.1"/>
    <property type="molecule type" value="Genomic_DNA"/>
</dbReference>
<name>A0ABD5G1R8_BACFG</name>
<accession>A0ABD5G1R8</accession>
<dbReference type="CDD" id="cd16387">
    <property type="entry name" value="ParB_N_Srx"/>
    <property type="match status" value="1"/>
</dbReference>
<dbReference type="SUPFAM" id="SSF110849">
    <property type="entry name" value="ParB/Sulfiredoxin"/>
    <property type="match status" value="1"/>
</dbReference>
<dbReference type="Proteomes" id="UP001258434">
    <property type="component" value="Unassembled WGS sequence"/>
</dbReference>
<dbReference type="AlphaFoldDB" id="A0ABD5G1R8"/>